<gene>
    <name evidence="1" type="ORF">CFX0092_A1773</name>
</gene>
<dbReference type="Proteomes" id="UP000215027">
    <property type="component" value="Chromosome I"/>
</dbReference>
<accession>A0A160T0Z2</accession>
<dbReference type="KEGG" id="pbf:CFX0092_A1773"/>
<name>A0A160T0Z2_9CHLR</name>
<evidence type="ECO:0000313" key="1">
    <source>
        <dbReference type="EMBL" id="CUS03651.2"/>
    </source>
</evidence>
<dbReference type="EMBL" id="LN890655">
    <property type="protein sequence ID" value="CUS03651.2"/>
    <property type="molecule type" value="Genomic_DNA"/>
</dbReference>
<dbReference type="RefSeq" id="WP_157913007.1">
    <property type="nucleotide sequence ID" value="NZ_LN890655.1"/>
</dbReference>
<sequence>MQLEPGGQITHIDLELMRLKLALSPGQRLLAMLDTHRFVVAVIRGRLREQRPELSDHEIGFLIIEEIERAKRHEFRPLPLFSRPAQT</sequence>
<evidence type="ECO:0000313" key="2">
    <source>
        <dbReference type="Proteomes" id="UP000215027"/>
    </source>
</evidence>
<reference evidence="1" key="1">
    <citation type="submission" date="2016-01" db="EMBL/GenBank/DDBJ databases">
        <authorList>
            <person name="Mcilroy J.S."/>
            <person name="Karst M S."/>
            <person name="Albertsen M."/>
        </authorList>
    </citation>
    <scope>NUCLEOTIDE SEQUENCE</scope>
    <source>
        <strain evidence="1">Cfx-K</strain>
    </source>
</reference>
<organism evidence="1 2">
    <name type="scientific">Candidatus Promineifilum breve</name>
    <dbReference type="NCBI Taxonomy" id="1806508"/>
    <lineage>
        <taxon>Bacteria</taxon>
        <taxon>Bacillati</taxon>
        <taxon>Chloroflexota</taxon>
        <taxon>Ardenticatenia</taxon>
        <taxon>Candidatus Promineifilales</taxon>
        <taxon>Candidatus Promineifilaceae</taxon>
        <taxon>Candidatus Promineifilum</taxon>
    </lineage>
</organism>
<proteinExistence type="predicted"/>
<protein>
    <submittedName>
        <fullName evidence="1">Uncharacterized protein</fullName>
    </submittedName>
</protein>
<keyword evidence="2" id="KW-1185">Reference proteome</keyword>
<dbReference type="AlphaFoldDB" id="A0A160T0Z2"/>